<dbReference type="Gene3D" id="3.40.50.620">
    <property type="entry name" value="HUPs"/>
    <property type="match status" value="1"/>
</dbReference>
<dbReference type="eggNOG" id="KOG2623">
    <property type="taxonomic scope" value="Eukaryota"/>
</dbReference>
<evidence type="ECO:0000256" key="1">
    <source>
        <dbReference type="ARBA" id="ARBA00013160"/>
    </source>
</evidence>
<dbReference type="OrthoDB" id="337870at2759"/>
<dbReference type="InterPro" id="IPR001412">
    <property type="entry name" value="aa-tRNA-synth_I_CS"/>
</dbReference>
<dbReference type="GO" id="GO:0005524">
    <property type="term" value="F:ATP binding"/>
    <property type="evidence" value="ECO:0007669"/>
    <property type="project" value="UniProtKB-KW"/>
</dbReference>
<dbReference type="PROSITE" id="PS00178">
    <property type="entry name" value="AA_TRNA_LIGASE_I"/>
    <property type="match status" value="1"/>
</dbReference>
<keyword evidence="6 9" id="KW-0030">Aminoacyl-tRNA synthetase</keyword>
<dbReference type="GeneID" id="14905027"/>
<dbReference type="STRING" id="857967.G0R0S6"/>
<dbReference type="EMBL" id="GL984202">
    <property type="protein sequence ID" value="EGR28938.1"/>
    <property type="molecule type" value="Genomic_DNA"/>
</dbReference>
<dbReference type="PANTHER" id="PTHR11766:SF0">
    <property type="entry name" value="TYROSINE--TRNA LIGASE, MITOCHONDRIAL"/>
    <property type="match status" value="1"/>
</dbReference>
<dbReference type="InterPro" id="IPR014729">
    <property type="entry name" value="Rossmann-like_a/b/a_fold"/>
</dbReference>
<evidence type="ECO:0000313" key="11">
    <source>
        <dbReference type="Proteomes" id="UP000008983"/>
    </source>
</evidence>
<dbReference type="InParanoid" id="G0R0S6"/>
<dbReference type="InterPro" id="IPR002307">
    <property type="entry name" value="Tyr-tRNA-ligase"/>
</dbReference>
<evidence type="ECO:0000256" key="7">
    <source>
        <dbReference type="ARBA" id="ARBA00033323"/>
    </source>
</evidence>
<dbReference type="GO" id="GO:0006437">
    <property type="term" value="P:tyrosyl-tRNA aminoacylation"/>
    <property type="evidence" value="ECO:0007669"/>
    <property type="project" value="InterPro"/>
</dbReference>
<dbReference type="Proteomes" id="UP000008983">
    <property type="component" value="Unassembled WGS sequence"/>
</dbReference>
<dbReference type="OMA" id="WEGVENE"/>
<protein>
    <recommendedName>
        <fullName evidence="1 9">Tyrosine--tRNA ligase</fullName>
        <ecNumber evidence="1 9">6.1.1.1</ecNumber>
    </recommendedName>
    <alternativeName>
        <fullName evidence="7 9">Tyrosyl-tRNA synthetase</fullName>
    </alternativeName>
</protein>
<dbReference type="EC" id="6.1.1.1" evidence="1 9"/>
<evidence type="ECO:0000313" key="10">
    <source>
        <dbReference type="EMBL" id="EGR28938.1"/>
    </source>
</evidence>
<dbReference type="InterPro" id="IPR002305">
    <property type="entry name" value="aa-tRNA-synth_Ic"/>
</dbReference>
<dbReference type="GO" id="GO:0005829">
    <property type="term" value="C:cytosol"/>
    <property type="evidence" value="ECO:0007669"/>
    <property type="project" value="TreeGrafter"/>
</dbReference>
<dbReference type="CDD" id="cd00805">
    <property type="entry name" value="TyrRS_core"/>
    <property type="match status" value="1"/>
</dbReference>
<keyword evidence="11" id="KW-1185">Reference proteome</keyword>
<reference evidence="10 11" key="1">
    <citation type="submission" date="2011-07" db="EMBL/GenBank/DDBJ databases">
        <authorList>
            <person name="Coyne R."/>
            <person name="Brami D."/>
            <person name="Johnson J."/>
            <person name="Hostetler J."/>
            <person name="Hannick L."/>
            <person name="Clark T."/>
            <person name="Cassidy-Hanley D."/>
            <person name="Inman J."/>
        </authorList>
    </citation>
    <scope>NUCLEOTIDE SEQUENCE [LARGE SCALE GENOMIC DNA]</scope>
    <source>
        <strain evidence="10 11">G5</strain>
    </source>
</reference>
<dbReference type="RefSeq" id="XP_004030174.1">
    <property type="nucleotide sequence ID" value="XM_004030126.1"/>
</dbReference>
<dbReference type="AlphaFoldDB" id="G0R0S6"/>
<evidence type="ECO:0000256" key="3">
    <source>
        <dbReference type="ARBA" id="ARBA00022741"/>
    </source>
</evidence>
<dbReference type="InterPro" id="IPR024088">
    <property type="entry name" value="Tyr-tRNA-ligase_bac-type"/>
</dbReference>
<proteinExistence type="inferred from homology"/>
<dbReference type="SUPFAM" id="SSF52374">
    <property type="entry name" value="Nucleotidylyl transferase"/>
    <property type="match status" value="1"/>
</dbReference>
<evidence type="ECO:0000256" key="6">
    <source>
        <dbReference type="ARBA" id="ARBA00023146"/>
    </source>
</evidence>
<name>G0R0S6_ICHMU</name>
<gene>
    <name evidence="10" type="ORF">IMG5_166580</name>
</gene>
<keyword evidence="2 9" id="KW-0436">Ligase</keyword>
<dbReference type="GO" id="GO:0005739">
    <property type="term" value="C:mitochondrion"/>
    <property type="evidence" value="ECO:0007669"/>
    <property type="project" value="TreeGrafter"/>
</dbReference>
<keyword evidence="5 9" id="KW-0648">Protein biosynthesis</keyword>
<dbReference type="NCBIfam" id="TIGR00234">
    <property type="entry name" value="tyrS"/>
    <property type="match status" value="1"/>
</dbReference>
<accession>G0R0S6</accession>
<comment type="similarity">
    <text evidence="9">Belongs to the class-I aminoacyl-tRNA synthetase family.</text>
</comment>
<evidence type="ECO:0000256" key="2">
    <source>
        <dbReference type="ARBA" id="ARBA00022598"/>
    </source>
</evidence>
<comment type="catalytic activity">
    <reaction evidence="8 9">
        <text>tRNA(Tyr) + L-tyrosine + ATP = L-tyrosyl-tRNA(Tyr) + AMP + diphosphate + H(+)</text>
        <dbReference type="Rhea" id="RHEA:10220"/>
        <dbReference type="Rhea" id="RHEA-COMP:9706"/>
        <dbReference type="Rhea" id="RHEA-COMP:9707"/>
        <dbReference type="ChEBI" id="CHEBI:15378"/>
        <dbReference type="ChEBI" id="CHEBI:30616"/>
        <dbReference type="ChEBI" id="CHEBI:33019"/>
        <dbReference type="ChEBI" id="CHEBI:58315"/>
        <dbReference type="ChEBI" id="CHEBI:78442"/>
        <dbReference type="ChEBI" id="CHEBI:78536"/>
        <dbReference type="ChEBI" id="CHEBI:456215"/>
        <dbReference type="EC" id="6.1.1.1"/>
    </reaction>
</comment>
<evidence type="ECO:0000256" key="8">
    <source>
        <dbReference type="ARBA" id="ARBA00048248"/>
    </source>
</evidence>
<sequence length="324" mass="37682">MYKKLYISSKFLIKNKKQNFSQIYIQPPALLLKNRELLYQTTNEILQSHDFFKQLKTQYPQKTHFSAYAGFDPTADSLHLGNLVSILTMVRLALIGIKPIFLIGGATGLIGDPSGKNQEREMLSRDQVTENLKGIEDILRISGSFEIINNYEFYKNMNIIDFIRDIGKYFRMNTLLNKDTIAKRLETDQGISYTEFTYTLLQAYDFERLFVDKNCVLQVGGSDQWGNITSGIDLIRRKHKSEAFGITTNLILTSQGKKFGKSEGNALWIDSKKTKYYDVYQYLINTPDQQSIQYLKMLTFLRLDQIQEVQYKKKYIICNYLFID</sequence>
<evidence type="ECO:0000256" key="5">
    <source>
        <dbReference type="ARBA" id="ARBA00022917"/>
    </source>
</evidence>
<evidence type="ECO:0000256" key="4">
    <source>
        <dbReference type="ARBA" id="ARBA00022840"/>
    </source>
</evidence>
<keyword evidence="4 9" id="KW-0067">ATP-binding</keyword>
<dbReference type="PANTHER" id="PTHR11766">
    <property type="entry name" value="TYROSYL-TRNA SYNTHETASE"/>
    <property type="match status" value="1"/>
</dbReference>
<dbReference type="FunCoup" id="G0R0S6">
    <property type="interactions" value="101"/>
</dbReference>
<evidence type="ECO:0000256" key="9">
    <source>
        <dbReference type="RuleBase" id="RU361234"/>
    </source>
</evidence>
<dbReference type="PRINTS" id="PR01040">
    <property type="entry name" value="TRNASYNTHTYR"/>
</dbReference>
<organism evidence="10 11">
    <name type="scientific">Ichthyophthirius multifiliis</name>
    <name type="common">White spot disease agent</name>
    <name type="synonym">Ich</name>
    <dbReference type="NCBI Taxonomy" id="5932"/>
    <lineage>
        <taxon>Eukaryota</taxon>
        <taxon>Sar</taxon>
        <taxon>Alveolata</taxon>
        <taxon>Ciliophora</taxon>
        <taxon>Intramacronucleata</taxon>
        <taxon>Oligohymenophorea</taxon>
        <taxon>Hymenostomatida</taxon>
        <taxon>Ophryoglenina</taxon>
        <taxon>Ichthyophthirius</taxon>
    </lineage>
</organism>
<keyword evidence="3 9" id="KW-0547">Nucleotide-binding</keyword>
<dbReference type="GO" id="GO:0004831">
    <property type="term" value="F:tyrosine-tRNA ligase activity"/>
    <property type="evidence" value="ECO:0007669"/>
    <property type="project" value="UniProtKB-EC"/>
</dbReference>
<dbReference type="Pfam" id="PF00579">
    <property type="entry name" value="tRNA-synt_1b"/>
    <property type="match status" value="1"/>
</dbReference>
<dbReference type="Gene3D" id="1.10.240.10">
    <property type="entry name" value="Tyrosyl-Transfer RNA Synthetase"/>
    <property type="match status" value="1"/>
</dbReference>